<name>A0A0C1TKD0_9BACT</name>
<dbReference type="Proteomes" id="UP000031433">
    <property type="component" value="Unassembled WGS sequence"/>
</dbReference>
<dbReference type="CDD" id="cd00565">
    <property type="entry name" value="Ubl_ThiS"/>
    <property type="match status" value="1"/>
</dbReference>
<dbReference type="InterPro" id="IPR012675">
    <property type="entry name" value="Beta-grasp_dom_sf"/>
</dbReference>
<dbReference type="NCBIfam" id="TIGR01683">
    <property type="entry name" value="thiS"/>
    <property type="match status" value="1"/>
</dbReference>
<dbReference type="AlphaFoldDB" id="A0A0C1TKD0"/>
<keyword evidence="2" id="KW-1185">Reference proteome</keyword>
<organism evidence="1 2">
    <name type="scientific">Geobacter soli</name>
    <dbReference type="NCBI Taxonomy" id="1510391"/>
    <lineage>
        <taxon>Bacteria</taxon>
        <taxon>Pseudomonadati</taxon>
        <taxon>Thermodesulfobacteriota</taxon>
        <taxon>Desulfuromonadia</taxon>
        <taxon>Geobacterales</taxon>
        <taxon>Geobacteraceae</taxon>
        <taxon>Geobacter</taxon>
    </lineage>
</organism>
<dbReference type="InterPro" id="IPR016155">
    <property type="entry name" value="Mopterin_synth/thiamin_S_b"/>
</dbReference>
<dbReference type="PANTHER" id="PTHR34472:SF1">
    <property type="entry name" value="SULFUR CARRIER PROTEIN THIS"/>
    <property type="match status" value="1"/>
</dbReference>
<accession>A0A0C1TKD0</accession>
<protein>
    <submittedName>
        <fullName evidence="1">Thiamin biosynthesis protein</fullName>
    </submittedName>
</protein>
<evidence type="ECO:0000313" key="2">
    <source>
        <dbReference type="Proteomes" id="UP000031433"/>
    </source>
</evidence>
<dbReference type="PANTHER" id="PTHR34472">
    <property type="entry name" value="SULFUR CARRIER PROTEIN THIS"/>
    <property type="match status" value="1"/>
</dbReference>
<reference evidence="1 2" key="1">
    <citation type="submission" date="2015-01" db="EMBL/GenBank/DDBJ databases">
        <title>Genome sequence of the anaerobic bacterium Geobacter soli GSS01, a dissimilatory Fe(III) reducer from soil.</title>
        <authorList>
            <person name="Yang G."/>
            <person name="Zhou S."/>
        </authorList>
    </citation>
    <scope>NUCLEOTIDE SEQUENCE [LARGE SCALE GENOMIC DNA]</scope>
    <source>
        <strain evidence="1 2">GSS01</strain>
    </source>
</reference>
<dbReference type="SUPFAM" id="SSF54285">
    <property type="entry name" value="MoaD/ThiS"/>
    <property type="match status" value="1"/>
</dbReference>
<dbReference type="InterPro" id="IPR003749">
    <property type="entry name" value="ThiS/MoaD-like"/>
</dbReference>
<evidence type="ECO:0000313" key="1">
    <source>
        <dbReference type="EMBL" id="KIE41269.1"/>
    </source>
</evidence>
<gene>
    <name evidence="1" type="ORF">SE37_00760</name>
</gene>
<dbReference type="RefSeq" id="WP_039642869.1">
    <property type="nucleotide sequence ID" value="NZ_JXBL01000001.1"/>
</dbReference>
<dbReference type="Pfam" id="PF02597">
    <property type="entry name" value="ThiS"/>
    <property type="match status" value="1"/>
</dbReference>
<dbReference type="Gene3D" id="3.10.20.30">
    <property type="match status" value="1"/>
</dbReference>
<proteinExistence type="predicted"/>
<dbReference type="EMBL" id="JXBL01000001">
    <property type="protein sequence ID" value="KIE41269.1"/>
    <property type="molecule type" value="Genomic_DNA"/>
</dbReference>
<sequence length="65" mass="7059">MNITVNGEAKSIAPMNVHDFLHSIDIDPRRVAVELNTDILPKAEYQGTALKEGDTLEIVHFVGGG</sequence>
<dbReference type="InterPro" id="IPR010035">
    <property type="entry name" value="Thi_S"/>
</dbReference>
<comment type="caution">
    <text evidence="1">The sequence shown here is derived from an EMBL/GenBank/DDBJ whole genome shotgun (WGS) entry which is preliminary data.</text>
</comment>